<keyword evidence="1 7" id="KW-0489">Methyltransferase</keyword>
<dbReference type="FunFam" id="3.40.50.150:FF:000012">
    <property type="entry name" value="tRNA/tmRNA (uracil-C(5))-methyltransferase"/>
    <property type="match status" value="1"/>
</dbReference>
<dbReference type="GO" id="GO:0019843">
    <property type="term" value="F:rRNA binding"/>
    <property type="evidence" value="ECO:0007669"/>
    <property type="project" value="TreeGrafter"/>
</dbReference>
<dbReference type="PROSITE" id="PS01230">
    <property type="entry name" value="TRMA_1"/>
    <property type="match status" value="1"/>
</dbReference>
<dbReference type="SUPFAM" id="SSF53335">
    <property type="entry name" value="S-adenosyl-L-methionine-dependent methyltransferases"/>
    <property type="match status" value="1"/>
</dbReference>
<evidence type="ECO:0000256" key="7">
    <source>
        <dbReference type="HAMAP-Rule" id="MF_01011"/>
    </source>
</evidence>
<organism evidence="10 11">
    <name type="scientific">Idiomarina aquatica</name>
    <dbReference type="NCBI Taxonomy" id="1327752"/>
    <lineage>
        <taxon>Bacteria</taxon>
        <taxon>Pseudomonadati</taxon>
        <taxon>Pseudomonadota</taxon>
        <taxon>Gammaproteobacteria</taxon>
        <taxon>Alteromonadales</taxon>
        <taxon>Idiomarinaceae</taxon>
        <taxon>Idiomarina</taxon>
    </lineage>
</organism>
<evidence type="ECO:0000256" key="9">
    <source>
        <dbReference type="PROSITE-ProRule" id="PRU10015"/>
    </source>
</evidence>
<evidence type="ECO:0000256" key="3">
    <source>
        <dbReference type="ARBA" id="ARBA00022691"/>
    </source>
</evidence>
<keyword evidence="2 7" id="KW-0808">Transferase</keyword>
<dbReference type="GO" id="GO:0005829">
    <property type="term" value="C:cytosol"/>
    <property type="evidence" value="ECO:0007669"/>
    <property type="project" value="TreeGrafter"/>
</dbReference>
<dbReference type="EMBL" id="SNXI01000025">
    <property type="protein sequence ID" value="TDP27848.1"/>
    <property type="molecule type" value="Genomic_DNA"/>
</dbReference>
<evidence type="ECO:0000256" key="4">
    <source>
        <dbReference type="ARBA" id="ARBA00022694"/>
    </source>
</evidence>
<evidence type="ECO:0000256" key="1">
    <source>
        <dbReference type="ARBA" id="ARBA00022603"/>
    </source>
</evidence>
<feature type="binding site" evidence="7 8">
    <location>
        <position position="190"/>
    </location>
    <ligand>
        <name>S-adenosyl-L-methionine</name>
        <dbReference type="ChEBI" id="CHEBI:59789"/>
    </ligand>
</feature>
<dbReference type="Gene3D" id="3.40.50.150">
    <property type="entry name" value="Vaccinia Virus protein VP39"/>
    <property type="match status" value="1"/>
</dbReference>
<comment type="catalytic activity">
    <reaction evidence="6 7">
        <text>uridine(54) in tRNA + S-adenosyl-L-methionine = 5-methyluridine(54) in tRNA + S-adenosyl-L-homocysteine + H(+)</text>
        <dbReference type="Rhea" id="RHEA:42712"/>
        <dbReference type="Rhea" id="RHEA-COMP:10167"/>
        <dbReference type="Rhea" id="RHEA-COMP:10193"/>
        <dbReference type="ChEBI" id="CHEBI:15378"/>
        <dbReference type="ChEBI" id="CHEBI:57856"/>
        <dbReference type="ChEBI" id="CHEBI:59789"/>
        <dbReference type="ChEBI" id="CHEBI:65315"/>
        <dbReference type="ChEBI" id="CHEBI:74447"/>
        <dbReference type="EC" id="2.1.1.35"/>
    </reaction>
</comment>
<dbReference type="FunFam" id="2.40.50.1070:FF:000001">
    <property type="entry name" value="tRNA/tmRNA (uracil-C(5))-methyltransferase"/>
    <property type="match status" value="1"/>
</dbReference>
<evidence type="ECO:0000256" key="5">
    <source>
        <dbReference type="ARBA" id="ARBA00051255"/>
    </source>
</evidence>
<dbReference type="PROSITE" id="PS51687">
    <property type="entry name" value="SAM_MT_RNA_M5U"/>
    <property type="match status" value="1"/>
</dbReference>
<feature type="active site" description="Proton acceptor" evidence="7">
    <location>
        <position position="358"/>
    </location>
</feature>
<dbReference type="GO" id="GO:0000049">
    <property type="term" value="F:tRNA binding"/>
    <property type="evidence" value="ECO:0007669"/>
    <property type="project" value="TreeGrafter"/>
</dbReference>
<name>A0A4R6NYS3_9GAMM</name>
<feature type="binding site" evidence="7">
    <location>
        <position position="223"/>
    </location>
    <ligand>
        <name>S-adenosyl-L-methionine</name>
        <dbReference type="ChEBI" id="CHEBI:59789"/>
    </ligand>
</feature>
<evidence type="ECO:0000256" key="8">
    <source>
        <dbReference type="PROSITE-ProRule" id="PRU01024"/>
    </source>
</evidence>
<feature type="active site" evidence="9">
    <location>
        <position position="324"/>
    </location>
</feature>
<comment type="similarity">
    <text evidence="7">Belongs to the class I-like SAM-binding methyltransferase superfamily. RNA M5U methyltransferase family. TrmA subfamily.</text>
</comment>
<protein>
    <recommendedName>
        <fullName evidence="7">tRNA/tmRNA (uracil-C(5))-methyltransferase</fullName>
        <ecNumber evidence="7">2.1.1.35</ecNumber>
    </recommendedName>
    <alternativeName>
        <fullName evidence="7">tRNA (uracil(54)-C(5))-methyltransferase</fullName>
    </alternativeName>
    <alternativeName>
        <fullName evidence="7">tRNA(m5U54)-methyltransferase</fullName>
        <shortName evidence="7">RUMT</shortName>
    </alternativeName>
    <alternativeName>
        <fullName evidence="7">tmRNA (uracil(341)-C(5))-methyltransferase</fullName>
    </alternativeName>
</protein>
<dbReference type="HAMAP" id="MF_01011">
    <property type="entry name" value="RNA_methyltr_TrmA"/>
    <property type="match status" value="1"/>
</dbReference>
<dbReference type="PANTHER" id="PTHR47790">
    <property type="entry name" value="TRNA/TMRNA (URACIL-C(5))-METHYLTRANSFERASE"/>
    <property type="match status" value="1"/>
</dbReference>
<keyword evidence="11" id="KW-1185">Reference proteome</keyword>
<evidence type="ECO:0000256" key="6">
    <source>
        <dbReference type="ARBA" id="ARBA00052788"/>
    </source>
</evidence>
<accession>A0A4R6NYS3</accession>
<evidence type="ECO:0000313" key="10">
    <source>
        <dbReference type="EMBL" id="TDP27848.1"/>
    </source>
</evidence>
<dbReference type="GO" id="GO:0030697">
    <property type="term" value="F:tRNA (uracil(54)-C5)-methyltransferase activity, S-adenosyl methionine-dependent"/>
    <property type="evidence" value="ECO:0007669"/>
    <property type="project" value="UniProtKB-UniRule"/>
</dbReference>
<evidence type="ECO:0000256" key="2">
    <source>
        <dbReference type="ARBA" id="ARBA00022679"/>
    </source>
</evidence>
<keyword evidence="3 7" id="KW-0949">S-adenosyl-L-methionine</keyword>
<dbReference type="RefSeq" id="WP_133540705.1">
    <property type="nucleotide sequence ID" value="NZ_SNXI01000025.1"/>
</dbReference>
<dbReference type="PANTHER" id="PTHR47790:SF2">
    <property type="entry name" value="TRNA_TMRNA (URACIL-C(5))-METHYLTRANSFERASE"/>
    <property type="match status" value="1"/>
</dbReference>
<feature type="binding site" evidence="7 8">
    <location>
        <position position="239"/>
    </location>
    <ligand>
        <name>S-adenosyl-L-methionine</name>
        <dbReference type="ChEBI" id="CHEBI:59789"/>
    </ligand>
</feature>
<dbReference type="CDD" id="cd02440">
    <property type="entry name" value="AdoMet_MTases"/>
    <property type="match status" value="1"/>
</dbReference>
<dbReference type="Proteomes" id="UP000295531">
    <property type="component" value="Unassembled WGS sequence"/>
</dbReference>
<feature type="binding site" evidence="7 8">
    <location>
        <position position="299"/>
    </location>
    <ligand>
        <name>S-adenosyl-L-methionine</name>
        <dbReference type="ChEBI" id="CHEBI:59789"/>
    </ligand>
</feature>
<dbReference type="PROSITE" id="PS01231">
    <property type="entry name" value="TRMA_2"/>
    <property type="match status" value="1"/>
</dbReference>
<evidence type="ECO:0000313" key="11">
    <source>
        <dbReference type="Proteomes" id="UP000295531"/>
    </source>
</evidence>
<dbReference type="EC" id="2.1.1.35" evidence="7"/>
<dbReference type="Gene3D" id="2.40.50.1070">
    <property type="match status" value="1"/>
</dbReference>
<dbReference type="Pfam" id="PF05958">
    <property type="entry name" value="tRNA_U5-meth_tr"/>
    <property type="match status" value="1"/>
</dbReference>
<keyword evidence="4 7" id="KW-0819">tRNA processing</keyword>
<dbReference type="NCBIfam" id="TIGR02143">
    <property type="entry name" value="trmA_only"/>
    <property type="match status" value="1"/>
</dbReference>
<dbReference type="InterPro" id="IPR010280">
    <property type="entry name" value="U5_MeTrfase_fam"/>
</dbReference>
<gene>
    <name evidence="7" type="primary">trmA</name>
    <name evidence="10" type="ORF">DEU29_1252</name>
</gene>
<dbReference type="AlphaFoldDB" id="A0A4R6NYS3"/>
<proteinExistence type="inferred from homology"/>
<comment type="function">
    <text evidence="7">Dual-specificity methyltransferase that catalyzes the formation of 5-methyluridine at position 54 (m5U54) in all tRNAs, and that of position 341 (m5U341) in tmRNA (transfer-mRNA).</text>
</comment>
<dbReference type="InterPro" id="IPR029063">
    <property type="entry name" value="SAM-dependent_MTases_sf"/>
</dbReference>
<feature type="active site" description="Nucleophile" evidence="7 8">
    <location>
        <position position="324"/>
    </location>
</feature>
<dbReference type="GO" id="GO:0030488">
    <property type="term" value="P:tRNA methylation"/>
    <property type="evidence" value="ECO:0007669"/>
    <property type="project" value="UniProtKB-UniRule"/>
</dbReference>
<dbReference type="InterPro" id="IPR030391">
    <property type="entry name" value="MeTrfase_TrmA_CS"/>
</dbReference>
<comment type="catalytic activity">
    <reaction evidence="5 7">
        <text>uridine(341) in tmRNA + S-adenosyl-L-methionine = 5-methyluridine(341) in tmRNA + S-adenosyl-L-homocysteine + H(+)</text>
        <dbReference type="Rhea" id="RHEA:43612"/>
        <dbReference type="Rhea" id="RHEA-COMP:10630"/>
        <dbReference type="Rhea" id="RHEA-COMP:10631"/>
        <dbReference type="ChEBI" id="CHEBI:15378"/>
        <dbReference type="ChEBI" id="CHEBI:57856"/>
        <dbReference type="ChEBI" id="CHEBI:59789"/>
        <dbReference type="ChEBI" id="CHEBI:65315"/>
        <dbReference type="ChEBI" id="CHEBI:74447"/>
    </reaction>
</comment>
<dbReference type="InterPro" id="IPR011869">
    <property type="entry name" value="TrmA_MeTrfase"/>
</dbReference>
<comment type="caution">
    <text evidence="10">The sequence shown here is derived from an EMBL/GenBank/DDBJ whole genome shotgun (WGS) entry which is preliminary data.</text>
</comment>
<reference evidence="10 11" key="1">
    <citation type="submission" date="2019-03" db="EMBL/GenBank/DDBJ databases">
        <title>Freshwater and sediment microbial communities from various areas in North America, analyzing microbe dynamics in response to fracking.</title>
        <authorList>
            <person name="Lamendella R."/>
        </authorList>
    </citation>
    <scope>NUCLEOTIDE SEQUENCE [LARGE SCALE GENOMIC DNA]</scope>
    <source>
        <strain evidence="10 11">18_TX</strain>
    </source>
</reference>
<sequence length="367" mass="42147">MTYQNIELIDYEKQLEQKIETSAQRFEEIGVSDFDVVKSEPKHYRMRAEFRLWHEGDDLYYIMFNPETREKVRKDEFLPGSRLINKLMQAVRNYVIDNPLLRQKLFQVDFLTTTTQQAIVSVLYHRALDEEWKAAAAELHQHLQQYADVLHLIGRARKQKVVFGEEYVTEQVRVNGKTYQSIQTENSFTQPNAGINEKMIEWASRHAGNTNHDLLELYCGNGNFTLPLAKQFNRVLATEISKGSVNAARRGAELNNINNVTVVRMSAEEFSQAMQGTLSSRRAEEANLSSFNCKTVLVDPPRAGLDELAIQLVRQYSRIIYISCNPDTLIDNIKALGKEFKVTSAAIFDQFPYTDHIESGVILEKLS</sequence>
<feature type="binding site" evidence="7 8">
    <location>
        <position position="218"/>
    </location>
    <ligand>
        <name>S-adenosyl-L-methionine</name>
        <dbReference type="ChEBI" id="CHEBI:59789"/>
    </ligand>
</feature>
<dbReference type="InterPro" id="IPR030390">
    <property type="entry name" value="MeTrfase_TrmA_AS"/>
</dbReference>
<dbReference type="OrthoDB" id="9804590at2"/>